<proteinExistence type="predicted"/>
<dbReference type="InterPro" id="IPR009057">
    <property type="entry name" value="Homeodomain-like_sf"/>
</dbReference>
<evidence type="ECO:0000256" key="2">
    <source>
        <dbReference type="PROSITE-ProRule" id="PRU00335"/>
    </source>
</evidence>
<evidence type="ECO:0000313" key="5">
    <source>
        <dbReference type="Proteomes" id="UP000218387"/>
    </source>
</evidence>
<dbReference type="SUPFAM" id="SSF46689">
    <property type="entry name" value="Homeodomain-like"/>
    <property type="match status" value="1"/>
</dbReference>
<reference evidence="4 5" key="1">
    <citation type="submission" date="2018-05" db="EMBL/GenBank/DDBJ databases">
        <title>Genome comparison of Eubacterium sp.</title>
        <authorList>
            <person name="Feng Y."/>
            <person name="Sanchez-Andrea I."/>
            <person name="Stams A.J.M."/>
            <person name="De Vos W.M."/>
        </authorList>
    </citation>
    <scope>NUCLEOTIDE SEQUENCE [LARGE SCALE GENOMIC DNA]</scope>
    <source>
        <strain evidence="4 5">YI</strain>
    </source>
</reference>
<dbReference type="KEGG" id="emt:CPZ25_007950"/>
<name>A0A4P9C767_EUBML</name>
<accession>A0A4P9C767</accession>
<dbReference type="Proteomes" id="UP000218387">
    <property type="component" value="Chromosome"/>
</dbReference>
<dbReference type="Pfam" id="PF00440">
    <property type="entry name" value="TetR_N"/>
    <property type="match status" value="1"/>
</dbReference>
<dbReference type="GO" id="GO:0003677">
    <property type="term" value="F:DNA binding"/>
    <property type="evidence" value="ECO:0007669"/>
    <property type="project" value="UniProtKB-UniRule"/>
</dbReference>
<dbReference type="PROSITE" id="PS50977">
    <property type="entry name" value="HTH_TETR_2"/>
    <property type="match status" value="1"/>
</dbReference>
<dbReference type="Gene3D" id="1.10.357.10">
    <property type="entry name" value="Tetracycline Repressor, domain 2"/>
    <property type="match status" value="1"/>
</dbReference>
<feature type="DNA-binding region" description="H-T-H motif" evidence="2">
    <location>
        <begin position="33"/>
        <end position="52"/>
    </location>
</feature>
<feature type="domain" description="HTH tetR-type" evidence="3">
    <location>
        <begin position="10"/>
        <end position="70"/>
    </location>
</feature>
<dbReference type="InterPro" id="IPR001647">
    <property type="entry name" value="HTH_TetR"/>
</dbReference>
<sequence length="225" mass="25745">MTMAEKKKNGSTREKIIENAKKHFYCDGYSKTRMQDIADDTGIALGSLSYHFKKKEAIVSSILKIFLERLYKHTLENTDKPLNALELHFYASIPYYENLLTEENTKRFYYEFTQAQSVHSTNYGGSELADFITEVYHQSLKDYHIFVDDTYANMAQKFGYGGRVQMVIDYVEGALGTVNIAEMANFLSSSREMLLGVPKAELDRIGQEAIAFNREVDFSSIMPLT</sequence>
<protein>
    <submittedName>
        <fullName evidence="4">TetR/AcrR family transcriptional regulator</fullName>
    </submittedName>
</protein>
<evidence type="ECO:0000313" key="4">
    <source>
        <dbReference type="EMBL" id="QCT71263.1"/>
    </source>
</evidence>
<evidence type="ECO:0000256" key="1">
    <source>
        <dbReference type="ARBA" id="ARBA00023125"/>
    </source>
</evidence>
<organism evidence="4 5">
    <name type="scientific">Eubacterium maltosivorans</name>
    <dbReference type="NCBI Taxonomy" id="2041044"/>
    <lineage>
        <taxon>Bacteria</taxon>
        <taxon>Bacillati</taxon>
        <taxon>Bacillota</taxon>
        <taxon>Clostridia</taxon>
        <taxon>Eubacteriales</taxon>
        <taxon>Eubacteriaceae</taxon>
        <taxon>Eubacterium</taxon>
    </lineage>
</organism>
<dbReference type="AlphaFoldDB" id="A0A4P9C767"/>
<evidence type="ECO:0000259" key="3">
    <source>
        <dbReference type="PROSITE" id="PS50977"/>
    </source>
</evidence>
<dbReference type="EMBL" id="CP029487">
    <property type="protein sequence ID" value="QCT71263.1"/>
    <property type="molecule type" value="Genomic_DNA"/>
</dbReference>
<gene>
    <name evidence="4" type="ORF">CPZ25_007950</name>
</gene>
<keyword evidence="1 2" id="KW-0238">DNA-binding</keyword>
<keyword evidence="5" id="KW-1185">Reference proteome</keyword>
<dbReference type="PANTHER" id="PTHR30328:SF54">
    <property type="entry name" value="HTH-TYPE TRANSCRIPTIONAL REPRESSOR SCO4008"/>
    <property type="match status" value="1"/>
</dbReference>
<dbReference type="GO" id="GO:0006355">
    <property type="term" value="P:regulation of DNA-templated transcription"/>
    <property type="evidence" value="ECO:0007669"/>
    <property type="project" value="UniProtKB-ARBA"/>
</dbReference>
<dbReference type="PANTHER" id="PTHR30328">
    <property type="entry name" value="TRANSCRIPTIONAL REPRESSOR"/>
    <property type="match status" value="1"/>
</dbReference>
<dbReference type="InterPro" id="IPR050109">
    <property type="entry name" value="HTH-type_TetR-like_transc_reg"/>
</dbReference>